<dbReference type="AlphaFoldDB" id="A0A1H4J3Q1"/>
<organism evidence="1 2">
    <name type="scientific">Nitratireductor aquibiodomus</name>
    <dbReference type="NCBI Taxonomy" id="204799"/>
    <lineage>
        <taxon>Bacteria</taxon>
        <taxon>Pseudomonadati</taxon>
        <taxon>Pseudomonadota</taxon>
        <taxon>Alphaproteobacteria</taxon>
        <taxon>Hyphomicrobiales</taxon>
        <taxon>Phyllobacteriaceae</taxon>
        <taxon>Nitratireductor</taxon>
    </lineage>
</organism>
<dbReference type="RefSeq" id="WP_090327038.1">
    <property type="nucleotide sequence ID" value="NZ_FNSL01000001.1"/>
</dbReference>
<dbReference type="EMBL" id="FNSL01000001">
    <property type="protein sequence ID" value="SEB40606.1"/>
    <property type="molecule type" value="Genomic_DNA"/>
</dbReference>
<dbReference type="Proteomes" id="UP000199064">
    <property type="component" value="Unassembled WGS sequence"/>
</dbReference>
<proteinExistence type="predicted"/>
<evidence type="ECO:0008006" key="3">
    <source>
        <dbReference type="Google" id="ProtNLM"/>
    </source>
</evidence>
<reference evidence="2" key="1">
    <citation type="submission" date="2016-10" db="EMBL/GenBank/DDBJ databases">
        <authorList>
            <person name="Varghese N."/>
            <person name="Submissions S."/>
        </authorList>
    </citation>
    <scope>NUCLEOTIDE SEQUENCE [LARGE SCALE GENOMIC DNA]</scope>
    <source>
        <strain evidence="2">ES.061</strain>
    </source>
</reference>
<evidence type="ECO:0000313" key="1">
    <source>
        <dbReference type="EMBL" id="SEB40606.1"/>
    </source>
</evidence>
<accession>A0A1H4J3Q1</accession>
<evidence type="ECO:0000313" key="2">
    <source>
        <dbReference type="Proteomes" id="UP000199064"/>
    </source>
</evidence>
<name>A0A1H4J3Q1_9HYPH</name>
<sequence>MIRSFEDFDEFCGDDQKLDSSHLSILSNEEISFFRHCLDFDKNGFVSKIYFGDLAKAGLNDFQIAEVAALFGIEEKRFKRTYHAFGDAQGNCVYRAYWWCPYDRPRLAESQ</sequence>
<gene>
    <name evidence="1" type="ORF">SAMN05216452_0938</name>
</gene>
<keyword evidence="2" id="KW-1185">Reference proteome</keyword>
<protein>
    <recommendedName>
        <fullName evidence="3">EF-hand domain-containing protein</fullName>
    </recommendedName>
</protein>